<reference evidence="3" key="1">
    <citation type="journal article" date="2015" name="PLoS Genet.">
        <title>The dynamic genome and transcriptome of the human fungal pathogen Blastomyces and close relative Emmonsia.</title>
        <authorList>
            <person name="Munoz J.F."/>
            <person name="Gauthier G.M."/>
            <person name="Desjardins C.A."/>
            <person name="Gallo J.E."/>
            <person name="Holder J."/>
            <person name="Sullivan T.D."/>
            <person name="Marty A.J."/>
            <person name="Carmen J.C."/>
            <person name="Chen Z."/>
            <person name="Ding L."/>
            <person name="Gujja S."/>
            <person name="Magrini V."/>
            <person name="Misas E."/>
            <person name="Mitreva M."/>
            <person name="Priest M."/>
            <person name="Saif S."/>
            <person name="Whiston E.A."/>
            <person name="Young S."/>
            <person name="Zeng Q."/>
            <person name="Goldman W.E."/>
            <person name="Mardis E.R."/>
            <person name="Taylor J.W."/>
            <person name="McEwen J.G."/>
            <person name="Clay O.K."/>
            <person name="Klein B.S."/>
            <person name="Cuomo C.A."/>
        </authorList>
    </citation>
    <scope>NUCLEOTIDE SEQUENCE [LARGE SCALE GENOMIC DNA]</scope>
    <source>
        <strain evidence="3">SLH14081</strain>
    </source>
</reference>
<evidence type="ECO:0000313" key="2">
    <source>
        <dbReference type="EMBL" id="OAT07635.1"/>
    </source>
</evidence>
<dbReference type="Proteomes" id="UP000002038">
    <property type="component" value="Unassembled WGS sequence"/>
</dbReference>
<sequence length="140" mass="15690">MDMPGVNTIIILPTFELIDMRPVRERLLCCELRIASAADTIVNIEHFVKKPSSVKERRDGFSDTNVKSLTSPDPKPDMITSVVDIEPSGQLLSYLAVPSTVSPNFERLEYSMDNMHSTPATSSWEFQPQPQPLMTYGAME</sequence>
<protein>
    <submittedName>
        <fullName evidence="2">Uncharacterized protein</fullName>
    </submittedName>
</protein>
<gene>
    <name evidence="2" type="ORF">BDBG_03677</name>
</gene>
<organism evidence="2 3">
    <name type="scientific">Blastomyces gilchristii (strain SLH14081)</name>
    <name type="common">Blastomyces dermatitidis</name>
    <dbReference type="NCBI Taxonomy" id="559298"/>
    <lineage>
        <taxon>Eukaryota</taxon>
        <taxon>Fungi</taxon>
        <taxon>Dikarya</taxon>
        <taxon>Ascomycota</taxon>
        <taxon>Pezizomycotina</taxon>
        <taxon>Eurotiomycetes</taxon>
        <taxon>Eurotiomycetidae</taxon>
        <taxon>Onygenales</taxon>
        <taxon>Ajellomycetaceae</taxon>
        <taxon>Blastomyces</taxon>
    </lineage>
</organism>
<dbReference type="RefSeq" id="XP_002625618.2">
    <property type="nucleotide sequence ID" value="XM_002625572.2"/>
</dbReference>
<evidence type="ECO:0000313" key="3">
    <source>
        <dbReference type="Proteomes" id="UP000002038"/>
    </source>
</evidence>
<feature type="compositionally biased region" description="Polar residues" evidence="1">
    <location>
        <begin position="62"/>
        <end position="71"/>
    </location>
</feature>
<feature type="region of interest" description="Disordered" evidence="1">
    <location>
        <begin position="53"/>
        <end position="79"/>
    </location>
</feature>
<dbReference type="VEuPathDB" id="FungiDB:BDBG_03677"/>
<dbReference type="AlphaFoldDB" id="A0A179UHW3"/>
<dbReference type="EMBL" id="GG657453">
    <property type="protein sequence ID" value="OAT07635.1"/>
    <property type="molecule type" value="Genomic_DNA"/>
</dbReference>
<keyword evidence="3" id="KW-1185">Reference proteome</keyword>
<accession>A0A179UHW3</accession>
<name>A0A179UHW3_BLAGS</name>
<evidence type="ECO:0000256" key="1">
    <source>
        <dbReference type="SAM" id="MobiDB-lite"/>
    </source>
</evidence>
<dbReference type="KEGG" id="bgh:BDBG_03677"/>
<dbReference type="GeneID" id="8509814"/>
<proteinExistence type="predicted"/>